<keyword evidence="1" id="KW-0812">Transmembrane</keyword>
<feature type="transmembrane region" description="Helical" evidence="1">
    <location>
        <begin position="20"/>
        <end position="38"/>
    </location>
</feature>
<evidence type="ECO:0000313" key="4">
    <source>
        <dbReference type="Proteomes" id="UP000322876"/>
    </source>
</evidence>
<dbReference type="OrthoDB" id="9804091at2"/>
<feature type="transmembrane region" description="Helical" evidence="1">
    <location>
        <begin position="45"/>
        <end position="62"/>
    </location>
</feature>
<dbReference type="Proteomes" id="UP000322876">
    <property type="component" value="Unassembled WGS sequence"/>
</dbReference>
<dbReference type="InterPro" id="IPR026037">
    <property type="entry name" value="PgpA"/>
</dbReference>
<dbReference type="InterPro" id="IPR007686">
    <property type="entry name" value="YutG/PgpA"/>
</dbReference>
<evidence type="ECO:0000259" key="2">
    <source>
        <dbReference type="Pfam" id="PF04608"/>
    </source>
</evidence>
<dbReference type="EMBL" id="VFJB01000003">
    <property type="protein sequence ID" value="KAA0258895.1"/>
    <property type="molecule type" value="Genomic_DNA"/>
</dbReference>
<dbReference type="Pfam" id="PF04608">
    <property type="entry name" value="PgpA"/>
    <property type="match status" value="1"/>
</dbReference>
<feature type="transmembrane region" description="Helical" evidence="1">
    <location>
        <begin position="82"/>
        <end position="106"/>
    </location>
</feature>
<keyword evidence="4" id="KW-1185">Reference proteome</keyword>
<dbReference type="PIRSF" id="PIRSF006162">
    <property type="entry name" value="PgpA"/>
    <property type="match status" value="1"/>
</dbReference>
<comment type="caution">
    <text evidence="3">The sequence shown here is derived from an EMBL/GenBank/DDBJ whole genome shotgun (WGS) entry which is preliminary data.</text>
</comment>
<feature type="domain" description="YutG/PgpA" evidence="2">
    <location>
        <begin position="8"/>
        <end position="145"/>
    </location>
</feature>
<sequence>MHKFLKWTATGLNVGFIEYMPGTFGTLVAIPLIFLTGVFSIFFKFLFFIILFILGIIASEYYQHYYEKEDPSEVVIDEIAAFYFIMIFFPATLLNLILSFFIFRIFDIWKPYPIKQIEKSVSGGVGIMIDDIVAAIYTLIVMLIFKVFI</sequence>
<keyword evidence="1" id="KW-1133">Transmembrane helix</keyword>
<feature type="transmembrane region" description="Helical" evidence="1">
    <location>
        <begin position="127"/>
        <end position="148"/>
    </location>
</feature>
<dbReference type="InterPro" id="IPR036681">
    <property type="entry name" value="PgpA-like_sf"/>
</dbReference>
<dbReference type="GO" id="GO:0006629">
    <property type="term" value="P:lipid metabolic process"/>
    <property type="evidence" value="ECO:0007669"/>
    <property type="project" value="InterPro"/>
</dbReference>
<dbReference type="AlphaFoldDB" id="A0A5A8F5V5"/>
<dbReference type="CDD" id="cd06971">
    <property type="entry name" value="PgpA"/>
    <property type="match status" value="1"/>
</dbReference>
<accession>A0A5A8F5V5</accession>
<evidence type="ECO:0000313" key="3">
    <source>
        <dbReference type="EMBL" id="KAA0258895.1"/>
    </source>
</evidence>
<organism evidence="3 4">
    <name type="scientific">Deferribacter autotrophicus</name>
    <dbReference type="NCBI Taxonomy" id="500465"/>
    <lineage>
        <taxon>Bacteria</taxon>
        <taxon>Pseudomonadati</taxon>
        <taxon>Deferribacterota</taxon>
        <taxon>Deferribacteres</taxon>
        <taxon>Deferribacterales</taxon>
        <taxon>Deferribacteraceae</taxon>
        <taxon>Deferribacter</taxon>
    </lineage>
</organism>
<proteinExistence type="predicted"/>
<protein>
    <submittedName>
        <fullName evidence="3">Phosphatidylglycerophosphatase A</fullName>
    </submittedName>
</protein>
<dbReference type="PANTHER" id="PTHR36305:SF1">
    <property type="entry name" value="PHOSPHATIDYLGLYCEROPHOSPHATASE A"/>
    <property type="match status" value="1"/>
</dbReference>
<dbReference type="SUPFAM" id="SSF101307">
    <property type="entry name" value="YutG-like"/>
    <property type="match status" value="1"/>
</dbReference>
<dbReference type="RefSeq" id="WP_149265655.1">
    <property type="nucleotide sequence ID" value="NZ_VFJB01000003.1"/>
</dbReference>
<gene>
    <name evidence="3" type="ORF">FHQ18_02820</name>
</gene>
<keyword evidence="1" id="KW-0472">Membrane</keyword>
<dbReference type="PANTHER" id="PTHR36305">
    <property type="entry name" value="PHOSPHATIDYLGLYCEROPHOSPHATASE A"/>
    <property type="match status" value="1"/>
</dbReference>
<reference evidence="3 4" key="1">
    <citation type="submission" date="2019-06" db="EMBL/GenBank/DDBJ databases">
        <title>Genomic insights into carbon and energy metabolism of Deferribacter autotrophicus revealed new metabolic traits in the phylum Deferribacteres.</title>
        <authorList>
            <person name="Slobodkin A.I."/>
            <person name="Slobodkina G.B."/>
            <person name="Allioux M."/>
            <person name="Alain K."/>
            <person name="Jebbar M."/>
            <person name="Shadrin V."/>
            <person name="Kublanov I.V."/>
            <person name="Toshchakov S.V."/>
            <person name="Bonch-Osmolovskaya E.A."/>
        </authorList>
    </citation>
    <scope>NUCLEOTIDE SEQUENCE [LARGE SCALE GENOMIC DNA]</scope>
    <source>
        <strain evidence="3 4">SL50</strain>
    </source>
</reference>
<dbReference type="GO" id="GO:0008962">
    <property type="term" value="F:phosphatidylglycerophosphatase activity"/>
    <property type="evidence" value="ECO:0007669"/>
    <property type="project" value="InterPro"/>
</dbReference>
<evidence type="ECO:0000256" key="1">
    <source>
        <dbReference type="SAM" id="Phobius"/>
    </source>
</evidence>
<name>A0A5A8F5V5_9BACT</name>